<evidence type="ECO:0000256" key="4">
    <source>
        <dbReference type="SAM" id="MobiDB-lite"/>
    </source>
</evidence>
<accession>A0A397UBW7</accession>
<comment type="subcellular location">
    <subcellularLocation>
        <location evidence="1">Host cell</location>
    </subcellularLocation>
    <subcellularLocation>
        <location evidence="2">Secreted</location>
    </subcellularLocation>
</comment>
<evidence type="ECO:0000256" key="3">
    <source>
        <dbReference type="ARBA" id="ARBA00022525"/>
    </source>
</evidence>
<sequence length="163" mass="18412">MTGKQKRRSDATGSSTASSTKKTEITLCCLVHGQPSGSYFEVTVEKNFKKNELRKKIREISEPELDKFSYWSLKLWIVDIPLSTPNLGDSSVNIVNEFHGREFPPKTEVGKIFTEQPNEDNIQIIIELPVPAEETHKRSLVESIAETIAETTQKITQQFAKTT</sequence>
<dbReference type="Pfam" id="PF20147">
    <property type="entry name" value="Crinkler"/>
    <property type="match status" value="1"/>
</dbReference>
<evidence type="ECO:0000256" key="2">
    <source>
        <dbReference type="ARBA" id="ARBA00004613"/>
    </source>
</evidence>
<gene>
    <name evidence="6" type="ORF">C2G38_2213540</name>
</gene>
<dbReference type="InterPro" id="IPR045379">
    <property type="entry name" value="Crinkler_N"/>
</dbReference>
<evidence type="ECO:0000313" key="7">
    <source>
        <dbReference type="Proteomes" id="UP000266673"/>
    </source>
</evidence>
<dbReference type="EMBL" id="QKWP01001607">
    <property type="protein sequence ID" value="RIB07730.1"/>
    <property type="molecule type" value="Genomic_DNA"/>
</dbReference>
<feature type="domain" description="Crinkler effector protein N-terminal" evidence="5">
    <location>
        <begin position="25"/>
        <end position="127"/>
    </location>
</feature>
<comment type="caution">
    <text evidence="6">The sequence shown here is derived from an EMBL/GenBank/DDBJ whole genome shotgun (WGS) entry which is preliminary data.</text>
</comment>
<keyword evidence="7" id="KW-1185">Reference proteome</keyword>
<protein>
    <recommendedName>
        <fullName evidence="5">Crinkler effector protein N-terminal domain-containing protein</fullName>
    </recommendedName>
</protein>
<reference evidence="6 7" key="1">
    <citation type="submission" date="2018-06" db="EMBL/GenBank/DDBJ databases">
        <title>Comparative genomics reveals the genomic features of Rhizophagus irregularis, R. cerebriforme, R. diaphanum and Gigaspora rosea, and their symbiotic lifestyle signature.</title>
        <authorList>
            <person name="Morin E."/>
            <person name="San Clemente H."/>
            <person name="Chen E.C.H."/>
            <person name="De La Providencia I."/>
            <person name="Hainaut M."/>
            <person name="Kuo A."/>
            <person name="Kohler A."/>
            <person name="Murat C."/>
            <person name="Tang N."/>
            <person name="Roy S."/>
            <person name="Loubradou J."/>
            <person name="Henrissat B."/>
            <person name="Grigoriev I.V."/>
            <person name="Corradi N."/>
            <person name="Roux C."/>
            <person name="Martin F.M."/>
        </authorList>
    </citation>
    <scope>NUCLEOTIDE SEQUENCE [LARGE SCALE GENOMIC DNA]</scope>
    <source>
        <strain evidence="6 7">DAOM 194757</strain>
    </source>
</reference>
<organism evidence="6 7">
    <name type="scientific">Gigaspora rosea</name>
    <dbReference type="NCBI Taxonomy" id="44941"/>
    <lineage>
        <taxon>Eukaryota</taxon>
        <taxon>Fungi</taxon>
        <taxon>Fungi incertae sedis</taxon>
        <taxon>Mucoromycota</taxon>
        <taxon>Glomeromycotina</taxon>
        <taxon>Glomeromycetes</taxon>
        <taxon>Diversisporales</taxon>
        <taxon>Gigasporaceae</taxon>
        <taxon>Gigaspora</taxon>
    </lineage>
</organism>
<keyword evidence="3" id="KW-0964">Secreted</keyword>
<name>A0A397UBW7_9GLOM</name>
<evidence type="ECO:0000259" key="5">
    <source>
        <dbReference type="Pfam" id="PF20147"/>
    </source>
</evidence>
<dbReference type="AlphaFoldDB" id="A0A397UBW7"/>
<dbReference type="GO" id="GO:0043657">
    <property type="term" value="C:host cell"/>
    <property type="evidence" value="ECO:0007669"/>
    <property type="project" value="UniProtKB-SubCell"/>
</dbReference>
<proteinExistence type="predicted"/>
<feature type="region of interest" description="Disordered" evidence="4">
    <location>
        <begin position="1"/>
        <end position="21"/>
    </location>
</feature>
<dbReference type="GO" id="GO:0005576">
    <property type="term" value="C:extracellular region"/>
    <property type="evidence" value="ECO:0007669"/>
    <property type="project" value="UniProtKB-SubCell"/>
</dbReference>
<feature type="compositionally biased region" description="Low complexity" evidence="4">
    <location>
        <begin position="11"/>
        <end position="20"/>
    </location>
</feature>
<evidence type="ECO:0000256" key="1">
    <source>
        <dbReference type="ARBA" id="ARBA00004340"/>
    </source>
</evidence>
<dbReference type="Proteomes" id="UP000266673">
    <property type="component" value="Unassembled WGS sequence"/>
</dbReference>
<dbReference type="OrthoDB" id="2673191at2759"/>
<evidence type="ECO:0000313" key="6">
    <source>
        <dbReference type="EMBL" id="RIB07730.1"/>
    </source>
</evidence>